<accession>A0ABR2JQG9</accession>
<organism evidence="3 4">
    <name type="scientific">Tritrichomonas musculus</name>
    <dbReference type="NCBI Taxonomy" id="1915356"/>
    <lineage>
        <taxon>Eukaryota</taxon>
        <taxon>Metamonada</taxon>
        <taxon>Parabasalia</taxon>
        <taxon>Tritrichomonadida</taxon>
        <taxon>Tritrichomonadidae</taxon>
        <taxon>Tritrichomonas</taxon>
    </lineage>
</organism>
<sequence length="99" mass="11189">MLIHHLKVIMDSLKDTEIQIGTRGEHESFVACVDPKESRILHNLQLLLLPCEYQRETFIPPSDKLINILHFIHSIEAAGIILPKGEGLRSKIGLVNVEN</sequence>
<dbReference type="Pfam" id="PF03571">
    <property type="entry name" value="Peptidase_M49"/>
    <property type="match status" value="1"/>
</dbReference>
<protein>
    <submittedName>
        <fullName evidence="3">Uncharacterized protein</fullName>
    </submittedName>
</protein>
<name>A0ABR2JQG9_9EUKA</name>
<keyword evidence="1" id="KW-0479">Metal-binding</keyword>
<keyword evidence="2" id="KW-0378">Hydrolase</keyword>
<evidence type="ECO:0000313" key="4">
    <source>
        <dbReference type="Proteomes" id="UP001470230"/>
    </source>
</evidence>
<gene>
    <name evidence="3" type="ORF">M9Y10_003736</name>
</gene>
<dbReference type="Proteomes" id="UP001470230">
    <property type="component" value="Unassembled WGS sequence"/>
</dbReference>
<evidence type="ECO:0000256" key="2">
    <source>
        <dbReference type="ARBA" id="ARBA00022801"/>
    </source>
</evidence>
<evidence type="ECO:0000313" key="3">
    <source>
        <dbReference type="EMBL" id="KAK8881026.1"/>
    </source>
</evidence>
<proteinExistence type="predicted"/>
<dbReference type="InterPro" id="IPR039461">
    <property type="entry name" value="Peptidase_M49"/>
</dbReference>
<comment type="caution">
    <text evidence="3">The sequence shown here is derived from an EMBL/GenBank/DDBJ whole genome shotgun (WGS) entry which is preliminary data.</text>
</comment>
<keyword evidence="4" id="KW-1185">Reference proteome</keyword>
<reference evidence="3 4" key="1">
    <citation type="submission" date="2024-04" db="EMBL/GenBank/DDBJ databases">
        <title>Tritrichomonas musculus Genome.</title>
        <authorList>
            <person name="Alves-Ferreira E."/>
            <person name="Grigg M."/>
            <person name="Lorenzi H."/>
            <person name="Galac M."/>
        </authorList>
    </citation>
    <scope>NUCLEOTIDE SEQUENCE [LARGE SCALE GENOMIC DNA]</scope>
    <source>
        <strain evidence="3 4">EAF2021</strain>
    </source>
</reference>
<evidence type="ECO:0000256" key="1">
    <source>
        <dbReference type="ARBA" id="ARBA00022723"/>
    </source>
</evidence>
<dbReference type="EMBL" id="JAPFFF010000010">
    <property type="protein sequence ID" value="KAK8881026.1"/>
    <property type="molecule type" value="Genomic_DNA"/>
</dbReference>